<organism evidence="3 4">
    <name type="scientific">Dillenia turbinata</name>
    <dbReference type="NCBI Taxonomy" id="194707"/>
    <lineage>
        <taxon>Eukaryota</taxon>
        <taxon>Viridiplantae</taxon>
        <taxon>Streptophyta</taxon>
        <taxon>Embryophyta</taxon>
        <taxon>Tracheophyta</taxon>
        <taxon>Spermatophyta</taxon>
        <taxon>Magnoliopsida</taxon>
        <taxon>eudicotyledons</taxon>
        <taxon>Gunneridae</taxon>
        <taxon>Pentapetalae</taxon>
        <taxon>Dilleniales</taxon>
        <taxon>Dilleniaceae</taxon>
        <taxon>Dillenia</taxon>
    </lineage>
</organism>
<dbReference type="GO" id="GO:0047617">
    <property type="term" value="F:fatty acyl-CoA hydrolase activity"/>
    <property type="evidence" value="ECO:0007669"/>
    <property type="project" value="InterPro"/>
</dbReference>
<dbReference type="AlphaFoldDB" id="A0AAN8UUW6"/>
<feature type="domain" description="Thioesterase" evidence="2">
    <location>
        <begin position="158"/>
        <end position="203"/>
    </location>
</feature>
<keyword evidence="4" id="KW-1185">Reference proteome</keyword>
<name>A0AAN8UUW6_9MAGN</name>
<dbReference type="EMBL" id="JBAMMX010000018">
    <property type="protein sequence ID" value="KAK6923528.1"/>
    <property type="molecule type" value="Genomic_DNA"/>
</dbReference>
<dbReference type="Proteomes" id="UP001370490">
    <property type="component" value="Unassembled WGS sequence"/>
</dbReference>
<evidence type="ECO:0000256" key="1">
    <source>
        <dbReference type="ARBA" id="ARBA00008324"/>
    </source>
</evidence>
<evidence type="ECO:0000259" key="2">
    <source>
        <dbReference type="Pfam" id="PF03061"/>
    </source>
</evidence>
<dbReference type="SUPFAM" id="SSF54637">
    <property type="entry name" value="Thioesterase/thiol ester dehydrase-isomerase"/>
    <property type="match status" value="1"/>
</dbReference>
<accession>A0AAN8UUW6</accession>
<reference evidence="3 4" key="1">
    <citation type="submission" date="2023-12" db="EMBL/GenBank/DDBJ databases">
        <title>A high-quality genome assembly for Dillenia turbinata (Dilleniales).</title>
        <authorList>
            <person name="Chanderbali A."/>
        </authorList>
    </citation>
    <scope>NUCLEOTIDE SEQUENCE [LARGE SCALE GENOMIC DNA]</scope>
    <source>
        <strain evidence="3">LSX21</strain>
        <tissue evidence="3">Leaf</tissue>
    </source>
</reference>
<dbReference type="InterPro" id="IPR029069">
    <property type="entry name" value="HotDog_dom_sf"/>
</dbReference>
<dbReference type="PANTHER" id="PTHR21660">
    <property type="entry name" value="THIOESTERASE SUPERFAMILY MEMBER-RELATED"/>
    <property type="match status" value="1"/>
</dbReference>
<dbReference type="Gene3D" id="3.10.129.10">
    <property type="entry name" value="Hotdog Thioesterase"/>
    <property type="match status" value="1"/>
</dbReference>
<evidence type="ECO:0000313" key="4">
    <source>
        <dbReference type="Proteomes" id="UP001370490"/>
    </source>
</evidence>
<proteinExistence type="inferred from homology"/>
<sequence>MELEGVKKKYLELEKGDSAAILMDSLPHNFFENFVKAGNRVHLIELGRVLLLFISVCGVNLEQRFLFVFNLDVKVTEVIKVLNVVEQSLLMLAGVSQTTSHSMATPDFCRLVRLMVASAIKLSCHGCMSTTGGLYMLRGLSGSNAGDAGTLGVLVNNGGFIHGGAIATLVDVFGSAVILTYGVPTAGVSVDINLSYLDAAFPDVGAVQIVEEEWNIIYLRISLLFYYNFKVYLDIDLHIPSISAYYSSGEKEMHYILEEIEIDAKALHVGKTLGVVSVEFRKKATGKIIAQGRHTKYLAINSKI</sequence>
<dbReference type="InterPro" id="IPR039298">
    <property type="entry name" value="ACOT13"/>
</dbReference>
<protein>
    <submittedName>
        <fullName evidence="3">Thioesterase domain</fullName>
    </submittedName>
</protein>
<comment type="caution">
    <text evidence="3">The sequence shown here is derived from an EMBL/GenBank/DDBJ whole genome shotgun (WGS) entry which is preliminary data.</text>
</comment>
<evidence type="ECO:0000313" key="3">
    <source>
        <dbReference type="EMBL" id="KAK6923528.1"/>
    </source>
</evidence>
<dbReference type="Pfam" id="PF03061">
    <property type="entry name" value="4HBT"/>
    <property type="match status" value="1"/>
</dbReference>
<dbReference type="InterPro" id="IPR006683">
    <property type="entry name" value="Thioestr_dom"/>
</dbReference>
<dbReference type="PANTHER" id="PTHR21660:SF47">
    <property type="entry name" value="F19P19.27 PROTEIN"/>
    <property type="match status" value="1"/>
</dbReference>
<dbReference type="CDD" id="cd03443">
    <property type="entry name" value="PaaI_thioesterase"/>
    <property type="match status" value="1"/>
</dbReference>
<gene>
    <name evidence="3" type="ORF">RJ641_011832</name>
</gene>
<comment type="similarity">
    <text evidence="1">Belongs to the thioesterase PaaI family.</text>
</comment>